<evidence type="ECO:0000313" key="1">
    <source>
        <dbReference type="EMBL" id="CAF1891458.1"/>
    </source>
</evidence>
<reference evidence="2" key="1">
    <citation type="submission" date="2021-01" db="EMBL/GenBank/DDBJ databases">
        <authorList>
            <consortium name="Genoscope - CEA"/>
            <person name="William W."/>
        </authorList>
    </citation>
    <scope>NUCLEOTIDE SEQUENCE</scope>
</reference>
<dbReference type="Proteomes" id="UP001295469">
    <property type="component" value="Chromosome C02"/>
</dbReference>
<dbReference type="Proteomes" id="UP001295469">
    <property type="component" value="Chromosome A09"/>
</dbReference>
<feature type="non-terminal residue" evidence="2">
    <location>
        <position position="40"/>
    </location>
</feature>
<feature type="non-terminal residue" evidence="2">
    <location>
        <position position="1"/>
    </location>
</feature>
<accession>A0A816PVI7</accession>
<evidence type="ECO:0000313" key="2">
    <source>
        <dbReference type="EMBL" id="CAF2052309.1"/>
    </source>
</evidence>
<dbReference type="AlphaFoldDB" id="A0A816PVI7"/>
<dbReference type="EMBL" id="HG994366">
    <property type="protein sequence ID" value="CAF1891458.1"/>
    <property type="molecule type" value="Genomic_DNA"/>
</dbReference>
<dbReference type="EMBL" id="HG994363">
    <property type="protein sequence ID" value="CAF2052309.1"/>
    <property type="molecule type" value="Genomic_DNA"/>
</dbReference>
<proteinExistence type="predicted"/>
<protein>
    <submittedName>
        <fullName evidence="2">(rape) hypothetical protein</fullName>
    </submittedName>
</protein>
<gene>
    <name evidence="2" type="ORF">DARMORV10_A09P68610.1</name>
    <name evidence="1" type="ORF">DARMORV10_C02P12620.1</name>
</gene>
<name>A0A816PVI7_BRANA</name>
<organism evidence="2">
    <name type="scientific">Brassica napus</name>
    <name type="common">Rape</name>
    <dbReference type="NCBI Taxonomy" id="3708"/>
    <lineage>
        <taxon>Eukaryota</taxon>
        <taxon>Viridiplantae</taxon>
        <taxon>Streptophyta</taxon>
        <taxon>Embryophyta</taxon>
        <taxon>Tracheophyta</taxon>
        <taxon>Spermatophyta</taxon>
        <taxon>Magnoliopsida</taxon>
        <taxon>eudicotyledons</taxon>
        <taxon>Gunneridae</taxon>
        <taxon>Pentapetalae</taxon>
        <taxon>rosids</taxon>
        <taxon>malvids</taxon>
        <taxon>Brassicales</taxon>
        <taxon>Brassicaceae</taxon>
        <taxon>Brassiceae</taxon>
        <taxon>Brassica</taxon>
    </lineage>
</organism>
<sequence>DKKLKYPTVNITWFNPADGPDRKERKVLFLYPVVVFKEEK</sequence>